<dbReference type="Pfam" id="PF00440">
    <property type="entry name" value="TetR_N"/>
    <property type="match status" value="1"/>
</dbReference>
<evidence type="ECO:0000313" key="6">
    <source>
        <dbReference type="EMBL" id="MCP2161583.1"/>
    </source>
</evidence>
<name>A0ABT1H4T3_9NOCA</name>
<dbReference type="InterPro" id="IPR050109">
    <property type="entry name" value="HTH-type_TetR-like_transc_reg"/>
</dbReference>
<dbReference type="EMBL" id="JAMTCG010000005">
    <property type="protein sequence ID" value="MCP2161583.1"/>
    <property type="molecule type" value="Genomic_DNA"/>
</dbReference>
<keyword evidence="2 4" id="KW-0238">DNA-binding</keyword>
<keyword evidence="7" id="KW-1185">Reference proteome</keyword>
<dbReference type="InterPro" id="IPR009057">
    <property type="entry name" value="Homeodomain-like_sf"/>
</dbReference>
<comment type="caution">
    <text evidence="6">The sequence shown here is derived from an EMBL/GenBank/DDBJ whole genome shotgun (WGS) entry which is preliminary data.</text>
</comment>
<dbReference type="Pfam" id="PF13305">
    <property type="entry name" value="TetR_C_33"/>
    <property type="match status" value="1"/>
</dbReference>
<evidence type="ECO:0000313" key="7">
    <source>
        <dbReference type="Proteomes" id="UP001205740"/>
    </source>
</evidence>
<keyword evidence="1" id="KW-0805">Transcription regulation</keyword>
<keyword evidence="3" id="KW-0804">Transcription</keyword>
<dbReference type="PROSITE" id="PS50977">
    <property type="entry name" value="HTH_TETR_2"/>
    <property type="match status" value="1"/>
</dbReference>
<evidence type="ECO:0000256" key="2">
    <source>
        <dbReference type="ARBA" id="ARBA00023125"/>
    </source>
</evidence>
<feature type="DNA-binding region" description="H-T-H motif" evidence="4">
    <location>
        <begin position="29"/>
        <end position="48"/>
    </location>
</feature>
<dbReference type="Proteomes" id="UP001205740">
    <property type="component" value="Unassembled WGS sequence"/>
</dbReference>
<dbReference type="SUPFAM" id="SSF46689">
    <property type="entry name" value="Homeodomain-like"/>
    <property type="match status" value="1"/>
</dbReference>
<reference evidence="6 7" key="1">
    <citation type="submission" date="2022-06" db="EMBL/GenBank/DDBJ databases">
        <title>Genomic Encyclopedia of Archaeal and Bacterial Type Strains, Phase II (KMG-II): from individual species to whole genera.</title>
        <authorList>
            <person name="Goeker M."/>
        </authorList>
    </citation>
    <scope>NUCLEOTIDE SEQUENCE [LARGE SCALE GENOMIC DNA]</scope>
    <source>
        <strain evidence="6 7">DSM 45037</strain>
    </source>
</reference>
<sequence length="194" mass="20325">MPSVNDDLPGRLVDEAARILAESGPAALSVRKIATAAGTSTMAVYTHFGGKDTLLSALYREGFRRLGARLGAVGPGEPMEALLTTGRAYRDAALASPHLYALMFGPPPAGLVLTDDDRAAADTTFRPLVDRVADAVDAGLLTGDVDRIASHLWVVAHGMVGLELSGRAFHDDGPADARYDEALTLAAAPFLTTR</sequence>
<dbReference type="PRINTS" id="PR00455">
    <property type="entry name" value="HTHTETR"/>
</dbReference>
<dbReference type="InterPro" id="IPR036271">
    <property type="entry name" value="Tet_transcr_reg_TetR-rel_C_sf"/>
</dbReference>
<organism evidence="6 7">
    <name type="scientific">Williamsia serinedens</name>
    <dbReference type="NCBI Taxonomy" id="391736"/>
    <lineage>
        <taxon>Bacteria</taxon>
        <taxon>Bacillati</taxon>
        <taxon>Actinomycetota</taxon>
        <taxon>Actinomycetes</taxon>
        <taxon>Mycobacteriales</taxon>
        <taxon>Nocardiaceae</taxon>
        <taxon>Williamsia</taxon>
    </lineage>
</organism>
<dbReference type="InterPro" id="IPR001647">
    <property type="entry name" value="HTH_TetR"/>
</dbReference>
<proteinExistence type="predicted"/>
<feature type="domain" description="HTH tetR-type" evidence="5">
    <location>
        <begin position="6"/>
        <end position="66"/>
    </location>
</feature>
<dbReference type="Gene3D" id="1.10.357.10">
    <property type="entry name" value="Tetracycline Repressor, domain 2"/>
    <property type="match status" value="1"/>
</dbReference>
<dbReference type="SUPFAM" id="SSF48498">
    <property type="entry name" value="Tetracyclin repressor-like, C-terminal domain"/>
    <property type="match status" value="1"/>
</dbReference>
<dbReference type="PANTHER" id="PTHR30055">
    <property type="entry name" value="HTH-TYPE TRANSCRIPTIONAL REGULATOR RUTR"/>
    <property type="match status" value="1"/>
</dbReference>
<dbReference type="PANTHER" id="PTHR30055:SF209">
    <property type="entry name" value="POSSIBLE TRANSCRIPTIONAL REGULATORY PROTEIN (PROBABLY TETR-FAMILY)"/>
    <property type="match status" value="1"/>
</dbReference>
<dbReference type="RefSeq" id="WP_253655178.1">
    <property type="nucleotide sequence ID" value="NZ_BAAAOE010000001.1"/>
</dbReference>
<evidence type="ECO:0000256" key="3">
    <source>
        <dbReference type="ARBA" id="ARBA00023163"/>
    </source>
</evidence>
<evidence type="ECO:0000256" key="1">
    <source>
        <dbReference type="ARBA" id="ARBA00023015"/>
    </source>
</evidence>
<dbReference type="InterPro" id="IPR025996">
    <property type="entry name" value="MT1864/Rv1816-like_C"/>
</dbReference>
<protein>
    <submittedName>
        <fullName evidence="6">Transcriptional regulator, TetR family</fullName>
    </submittedName>
</protein>
<gene>
    <name evidence="6" type="ORF">LX12_002782</name>
</gene>
<evidence type="ECO:0000259" key="5">
    <source>
        <dbReference type="PROSITE" id="PS50977"/>
    </source>
</evidence>
<accession>A0ABT1H4T3</accession>
<evidence type="ECO:0000256" key="4">
    <source>
        <dbReference type="PROSITE-ProRule" id="PRU00335"/>
    </source>
</evidence>